<geneLocation type="plasmid" evidence="2 3">
    <name>plas12</name>
</geneLocation>
<dbReference type="RefSeq" id="WP_139758245.1">
    <property type="nucleotide sequence ID" value="NZ_CP039853.1"/>
</dbReference>
<dbReference type="KEGG" id="salk:FBQ74_18740"/>
<dbReference type="Proteomes" id="UP000304912">
    <property type="component" value="Plasmid plas12"/>
</dbReference>
<evidence type="ECO:0000256" key="1">
    <source>
        <dbReference type="SAM" id="SignalP"/>
    </source>
</evidence>
<name>A0A5B7YLG0_9ALTE</name>
<keyword evidence="2" id="KW-0614">Plasmid</keyword>
<dbReference type="AlphaFoldDB" id="A0A5B7YLG0"/>
<accession>A0A5B7YLG0</accession>
<organism evidence="2 3">
    <name type="scientific">Salinimonas iocasae</name>
    <dbReference type="NCBI Taxonomy" id="2572577"/>
    <lineage>
        <taxon>Bacteria</taxon>
        <taxon>Pseudomonadati</taxon>
        <taxon>Pseudomonadota</taxon>
        <taxon>Gammaproteobacteria</taxon>
        <taxon>Alteromonadales</taxon>
        <taxon>Alteromonadaceae</taxon>
        <taxon>Alteromonas/Salinimonas group</taxon>
        <taxon>Salinimonas</taxon>
    </lineage>
</organism>
<dbReference type="EMBL" id="CP039853">
    <property type="protein sequence ID" value="QCZ95559.1"/>
    <property type="molecule type" value="Genomic_DNA"/>
</dbReference>
<proteinExistence type="predicted"/>
<feature type="signal peptide" evidence="1">
    <location>
        <begin position="1"/>
        <end position="21"/>
    </location>
</feature>
<dbReference type="OrthoDB" id="6262275at2"/>
<feature type="chain" id="PRO_5022668333" evidence="1">
    <location>
        <begin position="22"/>
        <end position="276"/>
    </location>
</feature>
<keyword evidence="1" id="KW-0732">Signal</keyword>
<evidence type="ECO:0000313" key="2">
    <source>
        <dbReference type="EMBL" id="QCZ95559.1"/>
    </source>
</evidence>
<gene>
    <name evidence="2" type="ORF">FBQ74_18740</name>
</gene>
<evidence type="ECO:0000313" key="3">
    <source>
        <dbReference type="Proteomes" id="UP000304912"/>
    </source>
</evidence>
<reference evidence="2 3" key="1">
    <citation type="submission" date="2019-04" db="EMBL/GenBank/DDBJ databases">
        <title>Salinimonas iocasae sp. nov., a halophilic bacterium isolated from the outer tube casing of tubeworms in Okinawa Trough.</title>
        <authorList>
            <person name="Zhang H."/>
            <person name="Wang H."/>
            <person name="Li C."/>
        </authorList>
    </citation>
    <scope>NUCLEOTIDE SEQUENCE [LARGE SCALE GENOMIC DNA]</scope>
    <source>
        <strain evidence="2 3">KX18D6</strain>
        <plasmid evidence="2 3">plas12</plasmid>
    </source>
</reference>
<keyword evidence="3" id="KW-1185">Reference proteome</keyword>
<protein>
    <submittedName>
        <fullName evidence="2">Uncharacterized protein</fullName>
    </submittedName>
</protein>
<sequence>MRLRFKHLIYLVCFIAFQSQAKLVDCKSCNTTTDFLNNAKANAQLISGTSYIYVSNTNTEVIKKFRVRYEAGNPSYGEPSVFIVGEVAVDNTSYYTFKDAMGVKRSVTSFVDTSKDIPGDIADSAWKMPANSLAQNQVINYYRDNQTWNEMVGNYFGSLLSVFGTLVNVNLTITVKFADGSNADFALTGIDHEGKLRFKFLKGTDKLGNTIGSKSSDLEGLFKTDKSTFQLYNGAANRHNYIITGVSTSTIPNGSVTIIDCHMDTVTKRVTCKRKS</sequence>